<sequence>MKKWIVLVILLILSFIIYISYIAYVNALFFDKLSKNNNAQISNAQFHKGFLKSYGSFTLKDSLHPNFLIQVNLEFYNLLFKEDIKGEIIYPFDFLNHSLKNNKLAAFTVQWNKNKIKIFLKLEDINLNHEGGNTLIKGGSIESVLNENLEITDIKMHFKDIVFSQFYTQFNLENLSYEQNFDHGIYLYDFNFLSDSKQEISFDSLSFNHNKIKAFHSQSQLKQDTKTLKFKIKGQSKEVNIYLPSVFHENLNFEKTNFNISMDKSFDLNFNFLDLFEKNINLNIENLNFEKNKQDIKTQGHIHIHENIYQAKLQIISSKQPDEIFIWAQNYGGLNQYFFKENHHFILNLIYDNTIKPQLKINGKEFTNMDLN</sequence>
<organism evidence="1 2">
    <name type="scientific">Campylobacter hepaticus</name>
    <dbReference type="NCBI Taxonomy" id="1813019"/>
    <lineage>
        <taxon>Bacteria</taxon>
        <taxon>Pseudomonadati</taxon>
        <taxon>Campylobacterota</taxon>
        <taxon>Epsilonproteobacteria</taxon>
        <taxon>Campylobacterales</taxon>
        <taxon>Campylobacteraceae</taxon>
        <taxon>Campylobacter</taxon>
    </lineage>
</organism>
<dbReference type="EMBL" id="QURW01000007">
    <property type="protein sequence ID" value="RQD87761.1"/>
    <property type="molecule type" value="Genomic_DNA"/>
</dbReference>
<dbReference type="AlphaFoldDB" id="A0A424Z0P3"/>
<evidence type="ECO:0008006" key="3">
    <source>
        <dbReference type="Google" id="ProtNLM"/>
    </source>
</evidence>
<proteinExistence type="predicted"/>
<reference evidence="1 2" key="1">
    <citation type="submission" date="2018-08" db="EMBL/GenBank/DDBJ databases">
        <title>Survival mechanisms of Campylobacter hepaticus identified by genomic analysis and comparative transcriptomic analysis of in vivo and in vitro derived bacteria.</title>
        <authorList>
            <person name="Van T.T.H."/>
            <person name="Moore R.J."/>
        </authorList>
    </citation>
    <scope>NUCLEOTIDE SEQUENCE [LARGE SCALE GENOMIC DNA]</scope>
    <source>
        <strain evidence="1 2">54L</strain>
    </source>
</reference>
<dbReference type="RefSeq" id="WP_124134174.1">
    <property type="nucleotide sequence ID" value="NZ_QURW01000007.1"/>
</dbReference>
<dbReference type="Proteomes" id="UP000286095">
    <property type="component" value="Unassembled WGS sequence"/>
</dbReference>
<comment type="caution">
    <text evidence="1">The sequence shown here is derived from an EMBL/GenBank/DDBJ whole genome shotgun (WGS) entry which is preliminary data.</text>
</comment>
<protein>
    <recommendedName>
        <fullName evidence="3">DUF945 family protein</fullName>
    </recommendedName>
</protein>
<name>A0A424Z0P3_9BACT</name>
<dbReference type="STRING" id="1813019.A2J15_03640"/>
<evidence type="ECO:0000313" key="2">
    <source>
        <dbReference type="Proteomes" id="UP000286095"/>
    </source>
</evidence>
<accession>A0A424Z0P3</accession>
<evidence type="ECO:0000313" key="1">
    <source>
        <dbReference type="EMBL" id="RQD87761.1"/>
    </source>
</evidence>
<gene>
    <name evidence="1" type="ORF">DZD40_03395</name>
</gene>